<gene>
    <name evidence="2" type="ORF">LPAF129_06880</name>
</gene>
<reference evidence="2" key="1">
    <citation type="journal article" date="2022" name="Int. J. Syst. Evol. Microbiol.">
        <title>A novel species of lactic acid bacteria, Ligilactobacillus pabuli sp. nov., isolated from alfalfa silage.</title>
        <authorList>
            <person name="Tohno M."/>
            <person name="Tanizawa Y."/>
            <person name="Sawada H."/>
            <person name="Sakamoto M."/>
            <person name="Ohkuma M."/>
            <person name="Kobayashi H."/>
        </authorList>
    </citation>
    <scope>NUCLEOTIDE SEQUENCE</scope>
    <source>
        <strain evidence="2">AF129</strain>
    </source>
</reference>
<comment type="caution">
    <text evidence="2">The sequence shown here is derived from an EMBL/GenBank/DDBJ whole genome shotgun (WGS) entry which is preliminary data.</text>
</comment>
<dbReference type="Proteomes" id="UP001055149">
    <property type="component" value="Unassembled WGS sequence"/>
</dbReference>
<protein>
    <recommendedName>
        <fullName evidence="1">SAP domain-containing protein</fullName>
    </recommendedName>
</protein>
<proteinExistence type="predicted"/>
<dbReference type="PROSITE" id="PS50800">
    <property type="entry name" value="SAP"/>
    <property type="match status" value="1"/>
</dbReference>
<evidence type="ECO:0000313" key="2">
    <source>
        <dbReference type="EMBL" id="GKS81003.1"/>
    </source>
</evidence>
<sequence>MRKFMPPELKSKDGYTVQDIIVLNFLRDFPTQVKNPMRKITGGSHEYEISVNFISYEEVLSKLLAKDLIRVSNPDEMMEHLTNTELREVLKKLSQKSSGAKSALIERIKNVSYDKEILKFDNKKFFVVTEKGMDILKKYRNVVWIHKHKKYIFVLLIDFESSPHLKFDEYYFMNHLNENPSKTIIDYYESRDSGIVARTYMVNNDSKNAFYYGLRELGNNFDEYINSFKTSYSYNFQNFLNHLTIYDECLINLCRSLNLQKDNLEKIIDYIYEFSIKNKSLVSKNDFRRIIILFFEDKKNNYETLKEVYDTVFEKIRINFPQPKDSEIMNIVPTITDSEKEKEVEIESCVEFFNFYLESYDYDFFTQVVDRLSEDSIEMLEEIFNQHISNL</sequence>
<dbReference type="InterPro" id="IPR003034">
    <property type="entry name" value="SAP_dom"/>
</dbReference>
<organism evidence="2 3">
    <name type="scientific">Ligilactobacillus pabuli</name>
    <dbReference type="NCBI Taxonomy" id="2886039"/>
    <lineage>
        <taxon>Bacteria</taxon>
        <taxon>Bacillati</taxon>
        <taxon>Bacillota</taxon>
        <taxon>Bacilli</taxon>
        <taxon>Lactobacillales</taxon>
        <taxon>Lactobacillaceae</taxon>
        <taxon>Ligilactobacillus</taxon>
    </lineage>
</organism>
<evidence type="ECO:0000259" key="1">
    <source>
        <dbReference type="PROSITE" id="PS50800"/>
    </source>
</evidence>
<dbReference type="EMBL" id="BQXH01000005">
    <property type="protein sequence ID" value="GKS81003.1"/>
    <property type="molecule type" value="Genomic_DNA"/>
</dbReference>
<name>A0ABQ5JH30_9LACO</name>
<feature type="domain" description="SAP" evidence="1">
    <location>
        <begin position="78"/>
        <end position="112"/>
    </location>
</feature>
<keyword evidence="3" id="KW-1185">Reference proteome</keyword>
<evidence type="ECO:0000313" key="3">
    <source>
        <dbReference type="Proteomes" id="UP001055149"/>
    </source>
</evidence>
<accession>A0ABQ5JH30</accession>